<name>A0A934IRX1_9HYPH</name>
<keyword evidence="2" id="KW-0812">Transmembrane</keyword>
<gene>
    <name evidence="3" type="ORF">JCR33_12630</name>
</gene>
<organism evidence="3 4">
    <name type="scientific">Acuticoccus mangrovi</name>
    <dbReference type="NCBI Taxonomy" id="2796142"/>
    <lineage>
        <taxon>Bacteria</taxon>
        <taxon>Pseudomonadati</taxon>
        <taxon>Pseudomonadota</taxon>
        <taxon>Alphaproteobacteria</taxon>
        <taxon>Hyphomicrobiales</taxon>
        <taxon>Amorphaceae</taxon>
        <taxon>Acuticoccus</taxon>
    </lineage>
</organism>
<dbReference type="Proteomes" id="UP000609531">
    <property type="component" value="Unassembled WGS sequence"/>
</dbReference>
<evidence type="ECO:0000313" key="4">
    <source>
        <dbReference type="Proteomes" id="UP000609531"/>
    </source>
</evidence>
<keyword evidence="4" id="KW-1185">Reference proteome</keyword>
<evidence type="ECO:0000256" key="2">
    <source>
        <dbReference type="SAM" id="Phobius"/>
    </source>
</evidence>
<keyword evidence="2" id="KW-0472">Membrane</keyword>
<protein>
    <submittedName>
        <fullName evidence="3">Uncharacterized protein</fullName>
    </submittedName>
</protein>
<accession>A0A934IRX1</accession>
<evidence type="ECO:0000313" key="3">
    <source>
        <dbReference type="EMBL" id="MBJ3776544.1"/>
    </source>
</evidence>
<evidence type="ECO:0000256" key="1">
    <source>
        <dbReference type="SAM" id="MobiDB-lite"/>
    </source>
</evidence>
<keyword evidence="2" id="KW-1133">Transmembrane helix</keyword>
<dbReference type="AlphaFoldDB" id="A0A934IRX1"/>
<comment type="caution">
    <text evidence="3">The sequence shown here is derived from an EMBL/GenBank/DDBJ whole genome shotgun (WGS) entry which is preliminary data.</text>
</comment>
<proteinExistence type="predicted"/>
<dbReference type="EMBL" id="JAEKJA010000009">
    <property type="protein sequence ID" value="MBJ3776544.1"/>
    <property type="molecule type" value="Genomic_DNA"/>
</dbReference>
<feature type="compositionally biased region" description="Basic and acidic residues" evidence="1">
    <location>
        <begin position="1"/>
        <end position="14"/>
    </location>
</feature>
<feature type="transmembrane region" description="Helical" evidence="2">
    <location>
        <begin position="32"/>
        <end position="54"/>
    </location>
</feature>
<feature type="region of interest" description="Disordered" evidence="1">
    <location>
        <begin position="1"/>
        <end position="30"/>
    </location>
</feature>
<sequence>MKPSDEGHENDMGKGADMPTRRRGAKPPRAEALSELTMIAAFLVAAVVVAAMVAGGPVLEMIAGLDIAWAR</sequence>
<reference evidence="3" key="1">
    <citation type="submission" date="2020-12" db="EMBL/GenBank/DDBJ databases">
        <title>Bacterial taxonomy.</title>
        <authorList>
            <person name="Pan X."/>
        </authorList>
    </citation>
    <scope>NUCLEOTIDE SEQUENCE</scope>
    <source>
        <strain evidence="3">B2012</strain>
    </source>
</reference>